<dbReference type="Pfam" id="PF00126">
    <property type="entry name" value="HTH_1"/>
    <property type="match status" value="1"/>
</dbReference>
<dbReference type="GO" id="GO:0043565">
    <property type="term" value="F:sequence-specific DNA binding"/>
    <property type="evidence" value="ECO:0007669"/>
    <property type="project" value="TreeGrafter"/>
</dbReference>
<dbReference type="SUPFAM" id="SSF53850">
    <property type="entry name" value="Periplasmic binding protein-like II"/>
    <property type="match status" value="1"/>
</dbReference>
<dbReference type="FunFam" id="1.10.10.10:FF:000001">
    <property type="entry name" value="LysR family transcriptional regulator"/>
    <property type="match status" value="1"/>
</dbReference>
<comment type="similarity">
    <text evidence="1">Belongs to the LysR transcriptional regulatory family.</text>
</comment>
<dbReference type="InterPro" id="IPR058163">
    <property type="entry name" value="LysR-type_TF_proteobact-type"/>
</dbReference>
<evidence type="ECO:0000256" key="1">
    <source>
        <dbReference type="ARBA" id="ARBA00009437"/>
    </source>
</evidence>
<dbReference type="GO" id="GO:0003700">
    <property type="term" value="F:DNA-binding transcription factor activity"/>
    <property type="evidence" value="ECO:0007669"/>
    <property type="project" value="InterPro"/>
</dbReference>
<dbReference type="SUPFAM" id="SSF46785">
    <property type="entry name" value="Winged helix' DNA-binding domain"/>
    <property type="match status" value="1"/>
</dbReference>
<dbReference type="AlphaFoldDB" id="A0AAV2VXL2"/>
<dbReference type="InterPro" id="IPR000847">
    <property type="entry name" value="LysR_HTH_N"/>
</dbReference>
<dbReference type="CDD" id="cd08422">
    <property type="entry name" value="PBP2_CrgA_like"/>
    <property type="match status" value="1"/>
</dbReference>
<dbReference type="Proteomes" id="UP000018211">
    <property type="component" value="Unassembled WGS sequence"/>
</dbReference>
<sequence length="301" mass="33002">MENMKRYCIFSVVASAGSMTAASKRLGMSPSAISQNISQLENALGVTLLHRSTRGLSVSEAGQILLQGYGQMRSHFESLEQKLSDCREGVRGEVRISCSAGMAQEVIANALSSCLSAYPELRVTLITGEEARDIVQENIDIAITLGDAKDSNLVYRPLGEMPRVVCASSHYIDTYGTPDSIDDIINHHWIINSDCCAQKTICSVANIEDKRDLNVRFKVNNDLVARAFAITGQGLALIPQEFVREHLNLGDLCEVLNDVKWPNIKVQALTVSRSVPKKVEVVLEALKAFFHSEGKKAKALH</sequence>
<evidence type="ECO:0000256" key="3">
    <source>
        <dbReference type="ARBA" id="ARBA00023125"/>
    </source>
</evidence>
<evidence type="ECO:0000259" key="5">
    <source>
        <dbReference type="PROSITE" id="PS50931"/>
    </source>
</evidence>
<keyword evidence="4" id="KW-0804">Transcription</keyword>
<evidence type="ECO:0000313" key="6">
    <source>
        <dbReference type="EMBL" id="CCO49498.1"/>
    </source>
</evidence>
<evidence type="ECO:0000256" key="2">
    <source>
        <dbReference type="ARBA" id="ARBA00023015"/>
    </source>
</evidence>
<dbReference type="Gene3D" id="1.10.10.10">
    <property type="entry name" value="Winged helix-like DNA-binding domain superfamily/Winged helix DNA-binding domain"/>
    <property type="match status" value="1"/>
</dbReference>
<proteinExistence type="inferred from homology"/>
<keyword evidence="2" id="KW-0805">Transcription regulation</keyword>
<dbReference type="PANTHER" id="PTHR30537:SF30">
    <property type="entry name" value="TRANSCRIPTIONAL REGULATOR-RELATED"/>
    <property type="match status" value="1"/>
</dbReference>
<dbReference type="Pfam" id="PF03466">
    <property type="entry name" value="LysR_substrate"/>
    <property type="match status" value="1"/>
</dbReference>
<dbReference type="Gene3D" id="3.40.190.290">
    <property type="match status" value="1"/>
</dbReference>
<gene>
    <name evidence="6" type="ORF">VIBNISOn1_830054</name>
</gene>
<dbReference type="GO" id="GO:0006351">
    <property type="term" value="P:DNA-templated transcription"/>
    <property type="evidence" value="ECO:0007669"/>
    <property type="project" value="TreeGrafter"/>
</dbReference>
<feature type="domain" description="HTH lysR-type" evidence="5">
    <location>
        <begin position="9"/>
        <end position="59"/>
    </location>
</feature>
<keyword evidence="3" id="KW-0238">DNA-binding</keyword>
<dbReference type="InterPro" id="IPR036388">
    <property type="entry name" value="WH-like_DNA-bd_sf"/>
</dbReference>
<dbReference type="PANTHER" id="PTHR30537">
    <property type="entry name" value="HTH-TYPE TRANSCRIPTIONAL REGULATOR"/>
    <property type="match status" value="1"/>
</dbReference>
<protein>
    <submittedName>
        <fullName evidence="6">Transcriptional regulator, LysR family</fullName>
    </submittedName>
</protein>
<accession>A0AAV2VXL2</accession>
<evidence type="ECO:0000256" key="4">
    <source>
        <dbReference type="ARBA" id="ARBA00023163"/>
    </source>
</evidence>
<comment type="caution">
    <text evidence="6">The sequence shown here is derived from an EMBL/GenBank/DDBJ whole genome shotgun (WGS) entry which is preliminary data.</text>
</comment>
<name>A0AAV2VXL2_9VIBR</name>
<evidence type="ECO:0000313" key="7">
    <source>
        <dbReference type="Proteomes" id="UP000018211"/>
    </source>
</evidence>
<organism evidence="6 7">
    <name type="scientific">Vibrio nigripulchritudo SOn1</name>
    <dbReference type="NCBI Taxonomy" id="1238450"/>
    <lineage>
        <taxon>Bacteria</taxon>
        <taxon>Pseudomonadati</taxon>
        <taxon>Pseudomonadota</taxon>
        <taxon>Gammaproteobacteria</taxon>
        <taxon>Vibrionales</taxon>
        <taxon>Vibrionaceae</taxon>
        <taxon>Vibrio</taxon>
    </lineage>
</organism>
<dbReference type="PROSITE" id="PS50931">
    <property type="entry name" value="HTH_LYSR"/>
    <property type="match status" value="1"/>
</dbReference>
<dbReference type="EMBL" id="CAOF01000179">
    <property type="protein sequence ID" value="CCO49498.1"/>
    <property type="molecule type" value="Genomic_DNA"/>
</dbReference>
<reference evidence="6 7" key="1">
    <citation type="journal article" date="2013" name="ISME J.">
        <title>Comparative genomics of pathogenic lineages of Vibrio nigripulchritudo identifies virulence-associated traits.</title>
        <authorList>
            <person name="Goudenege D."/>
            <person name="Labreuche Y."/>
            <person name="Krin E."/>
            <person name="Ansquer D."/>
            <person name="Mangenot S."/>
            <person name="Calteau A."/>
            <person name="Medigue C."/>
            <person name="Mazel D."/>
            <person name="Polz M.F."/>
            <person name="Le Roux F."/>
        </authorList>
    </citation>
    <scope>NUCLEOTIDE SEQUENCE [LARGE SCALE GENOMIC DNA]</scope>
    <source>
        <strain evidence="6 7">SOn1</strain>
    </source>
</reference>
<dbReference type="InterPro" id="IPR005119">
    <property type="entry name" value="LysR_subst-bd"/>
</dbReference>
<dbReference type="InterPro" id="IPR036390">
    <property type="entry name" value="WH_DNA-bd_sf"/>
</dbReference>